<name>A0A2N5VHQ2_9BASI</name>
<dbReference type="Proteomes" id="UP000235388">
    <property type="component" value="Unassembled WGS sequence"/>
</dbReference>
<keyword evidence="2" id="KW-1185">Reference proteome</keyword>
<sequence length="405" mass="44196">MWGCFESPDLLVSRAAQCSSFRLLVDHLVGSSGALWYQYQLRVDPPSVSMPFKGTVLAVFLLLISSHQQLSSFRQRLLHKPSSLTSLLPDPSTAMPCATSTSRCASASADPCLASPYPLRSRCRTLAKPPAIEQPTLAGSRGQPIVVDNPAPVAPGKLLVIFNFQAPPGLGSPPFRPMTPRPGLDSSVYFPKTPCPPNLDSPVFSSDNENPFVNQLGSPVHQPASPPRPFPNGDKHLLANPQPFLVHRVMIGDDVGAPFGFAPVPEFNLPLFPPANPTVDTYPFTDFAPLPTPKPLGFFNPSVSLPALTGTVRPKHLPPGRTGLSNQFLGPVAQDQPGPVGQICPTSWLLLCVFHMLNDQQIKDLLERQHKPARVPPTTPAKRAMRFDFFRFMARQYHSFDRVVL</sequence>
<dbReference type="AlphaFoldDB" id="A0A2N5VHQ2"/>
<comment type="caution">
    <text evidence="1">The sequence shown here is derived from an EMBL/GenBank/DDBJ whole genome shotgun (WGS) entry which is preliminary data.</text>
</comment>
<evidence type="ECO:0000313" key="1">
    <source>
        <dbReference type="EMBL" id="PLW49519.1"/>
    </source>
</evidence>
<evidence type="ECO:0000313" key="2">
    <source>
        <dbReference type="Proteomes" id="UP000235388"/>
    </source>
</evidence>
<organism evidence="1 2">
    <name type="scientific">Puccinia coronata f. sp. avenae</name>
    <dbReference type="NCBI Taxonomy" id="200324"/>
    <lineage>
        <taxon>Eukaryota</taxon>
        <taxon>Fungi</taxon>
        <taxon>Dikarya</taxon>
        <taxon>Basidiomycota</taxon>
        <taxon>Pucciniomycotina</taxon>
        <taxon>Pucciniomycetes</taxon>
        <taxon>Pucciniales</taxon>
        <taxon>Pucciniaceae</taxon>
        <taxon>Puccinia</taxon>
    </lineage>
</organism>
<dbReference type="EMBL" id="PGCJ01000095">
    <property type="protein sequence ID" value="PLW49519.1"/>
    <property type="molecule type" value="Genomic_DNA"/>
</dbReference>
<gene>
    <name evidence="1" type="ORF">PCANC_08990</name>
</gene>
<accession>A0A2N5VHQ2</accession>
<protein>
    <submittedName>
        <fullName evidence="1">Uncharacterized protein</fullName>
    </submittedName>
</protein>
<proteinExistence type="predicted"/>
<reference evidence="1 2" key="1">
    <citation type="submission" date="2017-11" db="EMBL/GenBank/DDBJ databases">
        <title>De novo assembly and phasing of dikaryotic genomes from two isolates of Puccinia coronata f. sp. avenae, the causal agent of oat crown rust.</title>
        <authorList>
            <person name="Miller M.E."/>
            <person name="Zhang Y."/>
            <person name="Omidvar V."/>
            <person name="Sperschneider J."/>
            <person name="Schwessinger B."/>
            <person name="Raley C."/>
            <person name="Palmer J.M."/>
            <person name="Garnica D."/>
            <person name="Upadhyaya N."/>
            <person name="Rathjen J."/>
            <person name="Taylor J.M."/>
            <person name="Park R.F."/>
            <person name="Dodds P.N."/>
            <person name="Hirsch C.D."/>
            <person name="Kianian S.F."/>
            <person name="Figueroa M."/>
        </authorList>
    </citation>
    <scope>NUCLEOTIDE SEQUENCE [LARGE SCALE GENOMIC DNA]</scope>
    <source>
        <strain evidence="1">12NC29</strain>
    </source>
</reference>